<protein>
    <submittedName>
        <fullName evidence="2">Uncharacterized protein</fullName>
    </submittedName>
</protein>
<dbReference type="EMBL" id="BPLQ01003773">
    <property type="protein sequence ID" value="GIY03089.1"/>
    <property type="molecule type" value="Genomic_DNA"/>
</dbReference>
<organism evidence="2 3">
    <name type="scientific">Caerostris darwini</name>
    <dbReference type="NCBI Taxonomy" id="1538125"/>
    <lineage>
        <taxon>Eukaryota</taxon>
        <taxon>Metazoa</taxon>
        <taxon>Ecdysozoa</taxon>
        <taxon>Arthropoda</taxon>
        <taxon>Chelicerata</taxon>
        <taxon>Arachnida</taxon>
        <taxon>Araneae</taxon>
        <taxon>Araneomorphae</taxon>
        <taxon>Entelegynae</taxon>
        <taxon>Araneoidea</taxon>
        <taxon>Araneidae</taxon>
        <taxon>Caerostris</taxon>
    </lineage>
</organism>
<feature type="compositionally biased region" description="Basic and acidic residues" evidence="1">
    <location>
        <begin position="92"/>
        <end position="107"/>
    </location>
</feature>
<name>A0AAV4Q3N0_9ARAC</name>
<proteinExistence type="predicted"/>
<feature type="region of interest" description="Disordered" evidence="1">
    <location>
        <begin position="87"/>
        <end position="107"/>
    </location>
</feature>
<gene>
    <name evidence="2" type="ORF">CDAR_88311</name>
</gene>
<comment type="caution">
    <text evidence="2">The sequence shown here is derived from an EMBL/GenBank/DDBJ whole genome shotgun (WGS) entry which is preliminary data.</text>
</comment>
<reference evidence="2 3" key="1">
    <citation type="submission" date="2021-06" db="EMBL/GenBank/DDBJ databases">
        <title>Caerostris darwini draft genome.</title>
        <authorList>
            <person name="Kono N."/>
            <person name="Arakawa K."/>
        </authorList>
    </citation>
    <scope>NUCLEOTIDE SEQUENCE [LARGE SCALE GENOMIC DNA]</scope>
</reference>
<dbReference type="AlphaFoldDB" id="A0AAV4Q3N0"/>
<evidence type="ECO:0000256" key="1">
    <source>
        <dbReference type="SAM" id="MobiDB-lite"/>
    </source>
</evidence>
<evidence type="ECO:0000313" key="3">
    <source>
        <dbReference type="Proteomes" id="UP001054837"/>
    </source>
</evidence>
<accession>A0AAV4Q3N0</accession>
<keyword evidence="3" id="KW-1185">Reference proteome</keyword>
<sequence length="107" mass="12322">MVNSSHFYIEIQKFNFKNASSACSYLIWLTIFCFGQSEGRKQDRFIYYLKGNNKRNRHGKPYYHREGGITLTTVLILWSVSASLKGEVSSIPKDDPSVPRPKARECV</sequence>
<dbReference type="Proteomes" id="UP001054837">
    <property type="component" value="Unassembled WGS sequence"/>
</dbReference>
<evidence type="ECO:0000313" key="2">
    <source>
        <dbReference type="EMBL" id="GIY03089.1"/>
    </source>
</evidence>